<comment type="caution">
    <text evidence="2">The sequence shown here is derived from an EMBL/GenBank/DDBJ whole genome shotgun (WGS) entry which is preliminary data.</text>
</comment>
<name>A0ABV4AX67_9BURK</name>
<organism evidence="2 3">
    <name type="scientific">Comamonas sediminis</name>
    <dbReference type="NCBI Taxonomy" id="1783360"/>
    <lineage>
        <taxon>Bacteria</taxon>
        <taxon>Pseudomonadati</taxon>
        <taxon>Pseudomonadota</taxon>
        <taxon>Betaproteobacteria</taxon>
        <taxon>Burkholderiales</taxon>
        <taxon>Comamonadaceae</taxon>
        <taxon>Comamonas</taxon>
    </lineage>
</organism>
<evidence type="ECO:0000256" key="1">
    <source>
        <dbReference type="SAM" id="MobiDB-lite"/>
    </source>
</evidence>
<evidence type="ECO:0000313" key="3">
    <source>
        <dbReference type="Proteomes" id="UP001562178"/>
    </source>
</evidence>
<dbReference type="EMBL" id="JBGBDC010000001">
    <property type="protein sequence ID" value="MEY2249552.1"/>
    <property type="molecule type" value="Genomic_DNA"/>
</dbReference>
<feature type="region of interest" description="Disordered" evidence="1">
    <location>
        <begin position="1"/>
        <end position="20"/>
    </location>
</feature>
<dbReference type="Proteomes" id="UP001562178">
    <property type="component" value="Unassembled WGS sequence"/>
</dbReference>
<gene>
    <name evidence="2" type="ORF">AB7A72_00915</name>
</gene>
<sequence length="66" mass="7032">MELASFDPPPPPPPQTSKTAVVAPAGTVQVPSAFMPTTQSAAHAWETNPKESNIKTPEKLVFIIFS</sequence>
<accession>A0ABV4AX67</accession>
<proteinExistence type="predicted"/>
<reference evidence="2 3" key="1">
    <citation type="journal article" date="2016" name="Int. J. Syst. Evol. Microbiol.">
        <title>Description of Comamonas sediminis sp. nov., isolated from lagoon sediments.</title>
        <authorList>
            <person name="Subhash Y."/>
            <person name="Bang J.J."/>
            <person name="You T.H."/>
            <person name="Lee S.S."/>
        </authorList>
    </citation>
    <scope>NUCLEOTIDE SEQUENCE [LARGE SCALE GENOMIC DNA]</scope>
    <source>
        <strain evidence="2 3">JCM 31169</strain>
    </source>
</reference>
<dbReference type="RefSeq" id="WP_369458727.1">
    <property type="nucleotide sequence ID" value="NZ_JBGBDC010000001.1"/>
</dbReference>
<protein>
    <submittedName>
        <fullName evidence="2">Uncharacterized protein</fullName>
    </submittedName>
</protein>
<keyword evidence="3" id="KW-1185">Reference proteome</keyword>
<evidence type="ECO:0000313" key="2">
    <source>
        <dbReference type="EMBL" id="MEY2249552.1"/>
    </source>
</evidence>